<reference evidence="1 2" key="1">
    <citation type="journal article" date="2017" name="Mol. Biol. Evol.">
        <title>The 4-celled Tetrabaena socialis nuclear genome reveals the essential components for genetic control of cell number at the origin of multicellularity in the volvocine lineage.</title>
        <authorList>
            <person name="Featherston J."/>
            <person name="Arakaki Y."/>
            <person name="Hanschen E.R."/>
            <person name="Ferris P.J."/>
            <person name="Michod R.E."/>
            <person name="Olson B.J.S.C."/>
            <person name="Nozaki H."/>
            <person name="Durand P.M."/>
        </authorList>
    </citation>
    <scope>NUCLEOTIDE SEQUENCE [LARGE SCALE GENOMIC DNA]</scope>
    <source>
        <strain evidence="1 2">NIES-571</strain>
    </source>
</reference>
<evidence type="ECO:0000313" key="1">
    <source>
        <dbReference type="EMBL" id="PNH05594.1"/>
    </source>
</evidence>
<evidence type="ECO:0000313" key="2">
    <source>
        <dbReference type="Proteomes" id="UP000236333"/>
    </source>
</evidence>
<name>A0A2J7ZZ95_9CHLO</name>
<dbReference type="OrthoDB" id="543726at2759"/>
<dbReference type="AlphaFoldDB" id="A0A2J7ZZ95"/>
<sequence>MVHAIACPQFAGFTVTMDNDHTGDDIGQGFSPADAFDKCSADPNCMGFNSNGWYKTSSTPNLASTGLCLYEKTQAGKLV</sequence>
<comment type="caution">
    <text evidence="1">The sequence shown here is derived from an EMBL/GenBank/DDBJ whole genome shotgun (WGS) entry which is preliminary data.</text>
</comment>
<gene>
    <name evidence="1" type="ORF">TSOC_008116</name>
</gene>
<organism evidence="1 2">
    <name type="scientific">Tetrabaena socialis</name>
    <dbReference type="NCBI Taxonomy" id="47790"/>
    <lineage>
        <taxon>Eukaryota</taxon>
        <taxon>Viridiplantae</taxon>
        <taxon>Chlorophyta</taxon>
        <taxon>core chlorophytes</taxon>
        <taxon>Chlorophyceae</taxon>
        <taxon>CS clade</taxon>
        <taxon>Chlamydomonadales</taxon>
        <taxon>Tetrabaenaceae</taxon>
        <taxon>Tetrabaena</taxon>
    </lineage>
</organism>
<evidence type="ECO:0008006" key="3">
    <source>
        <dbReference type="Google" id="ProtNLM"/>
    </source>
</evidence>
<keyword evidence="2" id="KW-1185">Reference proteome</keyword>
<dbReference type="EMBL" id="PGGS01000293">
    <property type="protein sequence ID" value="PNH05594.1"/>
    <property type="molecule type" value="Genomic_DNA"/>
</dbReference>
<dbReference type="Proteomes" id="UP000236333">
    <property type="component" value="Unassembled WGS sequence"/>
</dbReference>
<accession>A0A2J7ZZ95</accession>
<protein>
    <recommendedName>
        <fullName evidence="3">Apple domain-containing protein</fullName>
    </recommendedName>
</protein>
<proteinExistence type="predicted"/>